<keyword evidence="3" id="KW-1185">Reference proteome</keyword>
<keyword evidence="1" id="KW-1133">Transmembrane helix</keyword>
<dbReference type="Proteomes" id="UP000029981">
    <property type="component" value="Chromosome 2"/>
</dbReference>
<reference evidence="2 3" key="1">
    <citation type="journal article" date="2009" name="Nat. Genet.">
        <title>The genome of the cucumber, Cucumis sativus L.</title>
        <authorList>
            <person name="Huang S."/>
            <person name="Li R."/>
            <person name="Zhang Z."/>
            <person name="Li L."/>
            <person name="Gu X."/>
            <person name="Fan W."/>
            <person name="Lucas W.J."/>
            <person name="Wang X."/>
            <person name="Xie B."/>
            <person name="Ni P."/>
            <person name="Ren Y."/>
            <person name="Zhu H."/>
            <person name="Li J."/>
            <person name="Lin K."/>
            <person name="Jin W."/>
            <person name="Fei Z."/>
            <person name="Li G."/>
            <person name="Staub J."/>
            <person name="Kilian A."/>
            <person name="van der Vossen E.A."/>
            <person name="Wu Y."/>
            <person name="Guo J."/>
            <person name="He J."/>
            <person name="Jia Z."/>
            <person name="Ren Y."/>
            <person name="Tian G."/>
            <person name="Lu Y."/>
            <person name="Ruan J."/>
            <person name="Qian W."/>
            <person name="Wang M."/>
            <person name="Huang Q."/>
            <person name="Li B."/>
            <person name="Xuan Z."/>
            <person name="Cao J."/>
            <person name="Asan"/>
            <person name="Wu Z."/>
            <person name="Zhang J."/>
            <person name="Cai Q."/>
            <person name="Bai Y."/>
            <person name="Zhao B."/>
            <person name="Han Y."/>
            <person name="Li Y."/>
            <person name="Li X."/>
            <person name="Wang S."/>
            <person name="Shi Q."/>
            <person name="Liu S."/>
            <person name="Cho W.K."/>
            <person name="Kim J.Y."/>
            <person name="Xu Y."/>
            <person name="Heller-Uszynska K."/>
            <person name="Miao H."/>
            <person name="Cheng Z."/>
            <person name="Zhang S."/>
            <person name="Wu J."/>
            <person name="Yang Y."/>
            <person name="Kang H."/>
            <person name="Li M."/>
            <person name="Liang H."/>
            <person name="Ren X."/>
            <person name="Shi Z."/>
            <person name="Wen M."/>
            <person name="Jian M."/>
            <person name="Yang H."/>
            <person name="Zhang G."/>
            <person name="Yang Z."/>
            <person name="Chen R."/>
            <person name="Liu S."/>
            <person name="Li J."/>
            <person name="Ma L."/>
            <person name="Liu H."/>
            <person name="Zhou Y."/>
            <person name="Zhao J."/>
            <person name="Fang X."/>
            <person name="Li G."/>
            <person name="Fang L."/>
            <person name="Li Y."/>
            <person name="Liu D."/>
            <person name="Zheng H."/>
            <person name="Zhang Y."/>
            <person name="Qin N."/>
            <person name="Li Z."/>
            <person name="Yang G."/>
            <person name="Yang S."/>
            <person name="Bolund L."/>
            <person name="Kristiansen K."/>
            <person name="Zheng H."/>
            <person name="Li S."/>
            <person name="Zhang X."/>
            <person name="Yang H."/>
            <person name="Wang J."/>
            <person name="Sun R."/>
            <person name="Zhang B."/>
            <person name="Jiang S."/>
            <person name="Wang J."/>
            <person name="Du Y."/>
            <person name="Li S."/>
        </authorList>
    </citation>
    <scope>NUCLEOTIDE SEQUENCE [LARGE SCALE GENOMIC DNA]</scope>
    <source>
        <strain evidence="3">cv. 9930</strain>
    </source>
</reference>
<organism evidence="2 3">
    <name type="scientific">Cucumis sativus</name>
    <name type="common">Cucumber</name>
    <dbReference type="NCBI Taxonomy" id="3659"/>
    <lineage>
        <taxon>Eukaryota</taxon>
        <taxon>Viridiplantae</taxon>
        <taxon>Streptophyta</taxon>
        <taxon>Embryophyta</taxon>
        <taxon>Tracheophyta</taxon>
        <taxon>Spermatophyta</taxon>
        <taxon>Magnoliopsida</taxon>
        <taxon>eudicotyledons</taxon>
        <taxon>Gunneridae</taxon>
        <taxon>Pentapetalae</taxon>
        <taxon>rosids</taxon>
        <taxon>fabids</taxon>
        <taxon>Cucurbitales</taxon>
        <taxon>Cucurbitaceae</taxon>
        <taxon>Benincaseae</taxon>
        <taxon>Cucumis</taxon>
    </lineage>
</organism>
<name>A0A0A0LSF4_CUCSA</name>
<evidence type="ECO:0000313" key="3">
    <source>
        <dbReference type="Proteomes" id="UP000029981"/>
    </source>
</evidence>
<feature type="transmembrane region" description="Helical" evidence="1">
    <location>
        <begin position="484"/>
        <end position="511"/>
    </location>
</feature>
<dbReference type="Pfam" id="PF03140">
    <property type="entry name" value="DUF247"/>
    <property type="match status" value="1"/>
</dbReference>
<dbReference type="Gramene" id="KGN62926">
    <property type="protein sequence ID" value="KGN62926"/>
    <property type="gene ID" value="Csa_2G380060"/>
</dbReference>
<keyword evidence="1" id="KW-0812">Transmembrane</keyword>
<dbReference type="OrthoDB" id="672127at2759"/>
<reference evidence="2 3" key="4">
    <citation type="journal article" date="2011" name="BMC Genomics">
        <title>RNA-Seq improves annotation of protein-coding genes in the cucumber genome.</title>
        <authorList>
            <person name="Li Z."/>
            <person name="Zhang Z."/>
            <person name="Yan P."/>
            <person name="Huang S."/>
            <person name="Fei Z."/>
            <person name="Lin K."/>
        </authorList>
    </citation>
    <scope>NUCLEOTIDE SEQUENCE [LARGE SCALE GENOMIC DNA]</scope>
    <source>
        <strain evidence="3">cv. 9930</strain>
    </source>
</reference>
<dbReference type="EMBL" id="CM002923">
    <property type="protein sequence ID" value="KGN62926.1"/>
    <property type="molecule type" value="Genomic_DNA"/>
</dbReference>
<gene>
    <name evidence="2" type="ORF">Csa_2G380060</name>
</gene>
<keyword evidence="1" id="KW-0472">Membrane</keyword>
<accession>A0A0A0LSF4</accession>
<dbReference type="PANTHER" id="PTHR31170">
    <property type="entry name" value="BNAC04G53230D PROTEIN"/>
    <property type="match status" value="1"/>
</dbReference>
<reference evidence="2 3" key="2">
    <citation type="journal article" date="2009" name="PLoS ONE">
        <title>An integrated genetic and cytogenetic map of the cucumber genome.</title>
        <authorList>
            <person name="Ren Y."/>
            <person name="Zhang Z."/>
            <person name="Liu J."/>
            <person name="Staub J.E."/>
            <person name="Han Y."/>
            <person name="Cheng Z."/>
            <person name="Li X."/>
            <person name="Lu J."/>
            <person name="Miao H."/>
            <person name="Kang H."/>
            <person name="Xie B."/>
            <person name="Gu X."/>
            <person name="Wang X."/>
            <person name="Du Y."/>
            <person name="Jin W."/>
            <person name="Huang S."/>
        </authorList>
    </citation>
    <scope>NUCLEOTIDE SEQUENCE [LARGE SCALE GENOMIC DNA]</scope>
    <source>
        <strain evidence="3">cv. 9930</strain>
    </source>
</reference>
<dbReference type="OMA" id="PLNICDE"/>
<dbReference type="InterPro" id="IPR004158">
    <property type="entry name" value="DUF247_pln"/>
</dbReference>
<dbReference type="AlphaFoldDB" id="A0A0A0LSF4"/>
<protein>
    <submittedName>
        <fullName evidence="2">Uncharacterized protein</fullName>
    </submittedName>
</protein>
<proteinExistence type="predicted"/>
<sequence>MAKSSEIGVHKGKAKRVHNNNIPHISEAKQHLRDNVVISIQQILNQMHPASMDCSIYRVPQQLCDMNPKAYIPQFISIGPFHHSKCQNNSKGTQKYKHYGLFNFLRRINNTEIKEEEDVMTKSRSFQPKTLKVLVEKVHDWVEKTRYCFSEPIDYMDDHNFVIMMLMDACFIVEFFIQMYDDQFDQDDQFPLISDKVNILSLFPEITDFIMFDLIKLENQVPFFLLQHVFDMIPRHNLHVSFIDLTYCALRIGFIFNYKIYSFDYDFVKKDLKHLVHFLSLYFIPPPTTNDMIQNKKKNNYSFLSFFSRLLCCELCQNPDKENSDQEFLSPPSITELNESGVTVKKAKNVESLMNITFTNGVLEIPPLNICDEFELLFRNLVAFEQFQAGNGKMYATQYIIFMDNLINTKKDVRLLVNSGVIINNIGGSYKEVSKLFNKLGKFISGSPTSSEFNDISKDLHKHCNRRWNKAKASLKHNYFNTPWAIVSFIAASCLILLTLLQTIFSGFSAFP</sequence>
<dbReference type="STRING" id="3659.A0A0A0LSF4"/>
<evidence type="ECO:0000256" key="1">
    <source>
        <dbReference type="SAM" id="Phobius"/>
    </source>
</evidence>
<dbReference type="KEGG" id="csv:101210093"/>
<reference evidence="2 3" key="3">
    <citation type="journal article" date="2010" name="BMC Genomics">
        <title>Transcriptome sequencing and comparative analysis of cucumber flowers with different sex types.</title>
        <authorList>
            <person name="Guo S."/>
            <person name="Zheng Y."/>
            <person name="Joung J.G."/>
            <person name="Liu S."/>
            <person name="Zhang Z."/>
            <person name="Crasta O.R."/>
            <person name="Sobral B.W."/>
            <person name="Xu Y."/>
            <person name="Huang S."/>
            <person name="Fei Z."/>
        </authorList>
    </citation>
    <scope>NUCLEOTIDE SEQUENCE [LARGE SCALE GENOMIC DNA]</scope>
    <source>
        <strain evidence="3">cv. 9930</strain>
    </source>
</reference>
<evidence type="ECO:0000313" key="2">
    <source>
        <dbReference type="EMBL" id="KGN62926.1"/>
    </source>
</evidence>
<dbReference type="PANTHER" id="PTHR31170:SF20">
    <property type="entry name" value="DUF247 DOMAIN PROTEIN"/>
    <property type="match status" value="1"/>
</dbReference>